<dbReference type="EMBL" id="CP111015">
    <property type="protein sequence ID" value="WAR03362.1"/>
    <property type="molecule type" value="Genomic_DNA"/>
</dbReference>
<feature type="compositionally biased region" description="Polar residues" evidence="2">
    <location>
        <begin position="1"/>
        <end position="15"/>
    </location>
</feature>
<evidence type="ECO:0000313" key="5">
    <source>
        <dbReference type="Proteomes" id="UP001164746"/>
    </source>
</evidence>
<dbReference type="SMART" id="SM00128">
    <property type="entry name" value="IPPc"/>
    <property type="match status" value="1"/>
</dbReference>
<dbReference type="Gene3D" id="3.60.10.10">
    <property type="entry name" value="Endonuclease/exonuclease/phosphatase"/>
    <property type="match status" value="1"/>
</dbReference>
<dbReference type="InterPro" id="IPR041611">
    <property type="entry name" value="SKICH"/>
</dbReference>
<feature type="compositionally biased region" description="Polar residues" evidence="2">
    <location>
        <begin position="58"/>
        <end position="71"/>
    </location>
</feature>
<accession>A0ABY7E340</accession>
<dbReference type="Gene3D" id="2.60.40.2840">
    <property type="match status" value="1"/>
</dbReference>
<evidence type="ECO:0000256" key="1">
    <source>
        <dbReference type="ARBA" id="ARBA00005910"/>
    </source>
</evidence>
<feature type="region of interest" description="Disordered" evidence="2">
    <location>
        <begin position="1310"/>
        <end position="1343"/>
    </location>
</feature>
<evidence type="ECO:0000259" key="3">
    <source>
        <dbReference type="SMART" id="SM00128"/>
    </source>
</evidence>
<reference evidence="4" key="1">
    <citation type="submission" date="2022-11" db="EMBL/GenBank/DDBJ databases">
        <title>Centuries of genome instability and evolution in soft-shell clam transmissible cancer (bioRxiv).</title>
        <authorList>
            <person name="Hart S.F.M."/>
            <person name="Yonemitsu M.A."/>
            <person name="Giersch R.M."/>
            <person name="Beal B.F."/>
            <person name="Arriagada G."/>
            <person name="Davis B.W."/>
            <person name="Ostrander E.A."/>
            <person name="Goff S.P."/>
            <person name="Metzger M.J."/>
        </authorList>
    </citation>
    <scope>NUCLEOTIDE SEQUENCE</scope>
    <source>
        <strain evidence="4">MELC-2E11</strain>
        <tissue evidence="4">Siphon/mantle</tissue>
    </source>
</reference>
<sequence length="1437" mass="162025">MSKIETNGTNASALNSKEDSEKAQPSDVYGVKDGDVDSREGKYENMIDKEQEEELTAVPNTQDFSTQNTARTSDRDLFSQTDYTGLDKNWTLNNQDSKYMVNISKQTEINKNNITQSSSVRNEASYSSQMAIQEIAQPSLEAGDRDLARPKRRKDTLSLDTCWNTSDSKGMKRAFKSDKKLMDAKKQKNVSSENSGNAEPQRRSDMLWLNLLRDSSKTSIKEQKSKLKGVGKCNAVPANEIQDKKQFTATKLENERQVINEKVDEREVTATHVVADNINLEKDDKENSPHSQTEEKYVEGTNCENNDVLTSARSKKANNYNIADTFRKPAIMTSPLELNNIQTNKNNNNSRLEIGSPPNMRLPGELWHNVSPTCTSMSSDVFVVKASELEKCMRRRSELPVQGPEQERFEKSLQQSVLLKASDSVIQKSREFADNVYSQEEMSNSEAKISVQARQPNEPVTAKPTSNWLTEQQAKSVSVVSSIQTKTSGEALQKMPNTSSQVRGVAKMKSFVPHNQTKQFAVPMIQTGSQTLLSQIAVCQPHEIDQAVLSGERHVPDVDLRPLPTLKGMVKAGSLTPGKNALSFHTQGKRFLASLTSQGKIKTLDGLIFTTASQWMSTLSDGVKVKKRKAYQMILYKGKPLLQYCFPARVVVPTPGVTAPSSPVSSQAVSSKGTHNQHTYVDAKDLKHQAPHSVTEEEKYLNQLLSTSLVRLLTEADFVTSSDLPDNFWTEDYSKVKLSKKVSSLGHLSLAHIREHVGTNRVPANFRKYQQQQQNYLHWIFLCLLHYDMTAANDAIKLLFGVCLYHFYILQYFEEVPKHHSRFRMQQVSDKLHKVSLGKAGAQSSTVSVYLVTWNVGATGPPKDLVELLDLKAKQLPDIYGIGFQEMDPSDGDDKDNQWTSRLTDVLGQMNYVRIKVVRMQAISLQVFVRRPLLLNVTSIESEYSKAGMGGWWGNKGGVSVRFDVGGVNLIIVNTHLAAHMENMAERIEDFNTVLKTQRFRDPDVENILDHDYVFWMGDLNCRLEGISRDRAVELTQQNRLEELFKLDQLKQAQQEGLMLVDFQEGPLNFKPTYKFDKDTDVYDTSEKQRVPAWCDRILWRAHTDLDGLKVQQRKYFSPAYSRGDHKPVTATFLVNPLHYRSHVSYLQSDHKPISGAFDVKVFNEEAYPFVTFDVISKWKYGVDAKFHYSVRKGIEPDTSPWDWIALLPHLDDYKIYVYGKNNAEDIKGGVTLEFSGNDLKVPPGKYQLGYISKHKNWLRGLSNEFEIVTSFGPSYPSFETPLLRRPLSGTSRADVRLALLLLLSLTSRSDPSVSSVRPTRESVSSRSDRRRPSCRSPSPFSRSDVRLSLRRLPGESVTSRSDQRLPSWRFLSPPSRSDSSIASWRAYACRGLVGSWCSCSVLTLRIEYTGLSCMNGSGSVEIVSCPPQSPAFYRSH</sequence>
<feature type="compositionally biased region" description="Polar residues" evidence="2">
    <location>
        <begin position="189"/>
        <end position="198"/>
    </location>
</feature>
<dbReference type="InterPro" id="IPR046985">
    <property type="entry name" value="IP5"/>
</dbReference>
<dbReference type="InterPro" id="IPR040843">
    <property type="entry name" value="RAMA"/>
</dbReference>
<name>A0ABY7E340_MYAAR</name>
<dbReference type="InterPro" id="IPR036691">
    <property type="entry name" value="Endo/exonu/phosph_ase_sf"/>
</dbReference>
<feature type="compositionally biased region" description="Low complexity" evidence="2">
    <location>
        <begin position="1310"/>
        <end position="1326"/>
    </location>
</feature>
<feature type="region of interest" description="Disordered" evidence="2">
    <location>
        <begin position="1"/>
        <end position="76"/>
    </location>
</feature>
<dbReference type="PANTHER" id="PTHR11200:SF275">
    <property type="entry name" value="LD06095P"/>
    <property type="match status" value="1"/>
</dbReference>
<evidence type="ECO:0000313" key="4">
    <source>
        <dbReference type="EMBL" id="WAR03362.1"/>
    </source>
</evidence>
<dbReference type="InterPro" id="IPR000300">
    <property type="entry name" value="IPPc"/>
</dbReference>
<organism evidence="4 5">
    <name type="scientific">Mya arenaria</name>
    <name type="common">Soft-shell clam</name>
    <dbReference type="NCBI Taxonomy" id="6604"/>
    <lineage>
        <taxon>Eukaryota</taxon>
        <taxon>Metazoa</taxon>
        <taxon>Spiralia</taxon>
        <taxon>Lophotrochozoa</taxon>
        <taxon>Mollusca</taxon>
        <taxon>Bivalvia</taxon>
        <taxon>Autobranchia</taxon>
        <taxon>Heteroconchia</taxon>
        <taxon>Euheterodonta</taxon>
        <taxon>Imparidentia</taxon>
        <taxon>Neoheterodontei</taxon>
        <taxon>Myida</taxon>
        <taxon>Myoidea</taxon>
        <taxon>Myidae</taxon>
        <taxon>Mya</taxon>
    </lineage>
</organism>
<gene>
    <name evidence="4" type="ORF">MAR_009920</name>
</gene>
<dbReference type="PANTHER" id="PTHR11200">
    <property type="entry name" value="INOSITOL 5-PHOSPHATASE"/>
    <property type="match status" value="1"/>
</dbReference>
<evidence type="ECO:0000256" key="2">
    <source>
        <dbReference type="SAM" id="MobiDB-lite"/>
    </source>
</evidence>
<dbReference type="SUPFAM" id="SSF56219">
    <property type="entry name" value="DNase I-like"/>
    <property type="match status" value="1"/>
</dbReference>
<proteinExistence type="inferred from homology"/>
<keyword evidence="5" id="KW-1185">Reference proteome</keyword>
<protein>
    <submittedName>
        <fullName evidence="4">PI5PA-like protein</fullName>
    </submittedName>
</protein>
<feature type="compositionally biased region" description="Basic and acidic residues" evidence="2">
    <location>
        <begin position="16"/>
        <end position="49"/>
    </location>
</feature>
<comment type="similarity">
    <text evidence="1">Belongs to the inositol 1,4,5-trisphosphate 5-phosphatase type II family.</text>
</comment>
<dbReference type="Proteomes" id="UP001164746">
    <property type="component" value="Chromosome 4"/>
</dbReference>
<dbReference type="Pfam" id="PF17751">
    <property type="entry name" value="SKICH"/>
    <property type="match status" value="1"/>
</dbReference>
<dbReference type="Pfam" id="PF22669">
    <property type="entry name" value="Exo_endo_phos2"/>
    <property type="match status" value="1"/>
</dbReference>
<dbReference type="Pfam" id="PF18755">
    <property type="entry name" value="RAMA"/>
    <property type="match status" value="1"/>
</dbReference>
<feature type="region of interest" description="Disordered" evidence="2">
    <location>
        <begin position="180"/>
        <end position="205"/>
    </location>
</feature>
<feature type="domain" description="Inositol polyphosphate-related phosphatase" evidence="3">
    <location>
        <begin position="845"/>
        <end position="1141"/>
    </location>
</feature>